<feature type="region of interest" description="Disordered" evidence="1">
    <location>
        <begin position="1"/>
        <end position="50"/>
    </location>
</feature>
<gene>
    <name evidence="3" type="ORF">GPY61_13010</name>
</gene>
<feature type="compositionally biased region" description="Basic and acidic residues" evidence="1">
    <location>
        <begin position="138"/>
        <end position="179"/>
    </location>
</feature>
<reference evidence="3 4" key="1">
    <citation type="submission" date="2019-12" db="EMBL/GenBank/DDBJ databases">
        <authorList>
            <person name="Li C."/>
            <person name="Zhao J."/>
        </authorList>
    </citation>
    <scope>NUCLEOTIDE SEQUENCE [LARGE SCALE GENOMIC DNA]</scope>
    <source>
        <strain evidence="3 4">NEAU-DD11</strain>
    </source>
</reference>
<dbReference type="RefSeq" id="WP_056125879.1">
    <property type="nucleotide sequence ID" value="NZ_WSES01000003.1"/>
</dbReference>
<sequence length="260" mass="26718">MQHQGDRPVRGGRPSLLSPEEQPVQERQGILSSLDGMPGQAAAAPGPRPRSRALAWGGVAAGVVAVCGALFLFGGGDERSVPAAAPVQVAAAPATPPVTPVALPAPAPAPAAAVLHDEPAAPVEPMTNPLADMAPAAPHKERAAKPEKSAKAEKAERKEAHAKAAHAKAQERAREAAKDKKTKAKPGAVREQDSDVVLLAALIGHMEPKRGKATPAEQLASCRRYNAAGEEQCRARVCAAAGPKEPACKRVQAARADAES</sequence>
<feature type="region of interest" description="Disordered" evidence="1">
    <location>
        <begin position="129"/>
        <end position="191"/>
    </location>
</feature>
<feature type="transmembrane region" description="Helical" evidence="2">
    <location>
        <begin position="53"/>
        <end position="73"/>
    </location>
</feature>
<protein>
    <submittedName>
        <fullName evidence="3">Uncharacterized protein</fullName>
    </submittedName>
</protein>
<keyword evidence="2" id="KW-0812">Transmembrane</keyword>
<evidence type="ECO:0000313" key="3">
    <source>
        <dbReference type="EMBL" id="MVW60851.1"/>
    </source>
</evidence>
<evidence type="ECO:0000313" key="4">
    <source>
        <dbReference type="Proteomes" id="UP000443353"/>
    </source>
</evidence>
<dbReference type="AlphaFoldDB" id="A0A7X3FZE5"/>
<dbReference type="EMBL" id="WSES01000003">
    <property type="protein sequence ID" value="MVW60851.1"/>
    <property type="molecule type" value="Genomic_DNA"/>
</dbReference>
<comment type="caution">
    <text evidence="3">The sequence shown here is derived from an EMBL/GenBank/DDBJ whole genome shotgun (WGS) entry which is preliminary data.</text>
</comment>
<dbReference type="Proteomes" id="UP000443353">
    <property type="component" value="Unassembled WGS sequence"/>
</dbReference>
<name>A0A7X3FZE5_9BURK</name>
<keyword evidence="4" id="KW-1185">Reference proteome</keyword>
<organism evidence="3 4">
    <name type="scientific">Massilia cellulosiltytica</name>
    <dbReference type="NCBI Taxonomy" id="2683234"/>
    <lineage>
        <taxon>Bacteria</taxon>
        <taxon>Pseudomonadati</taxon>
        <taxon>Pseudomonadota</taxon>
        <taxon>Betaproteobacteria</taxon>
        <taxon>Burkholderiales</taxon>
        <taxon>Oxalobacteraceae</taxon>
        <taxon>Telluria group</taxon>
        <taxon>Massilia</taxon>
    </lineage>
</organism>
<evidence type="ECO:0000256" key="2">
    <source>
        <dbReference type="SAM" id="Phobius"/>
    </source>
</evidence>
<accession>A0A7X3FZE5</accession>
<keyword evidence="2" id="KW-0472">Membrane</keyword>
<proteinExistence type="predicted"/>
<evidence type="ECO:0000256" key="1">
    <source>
        <dbReference type="SAM" id="MobiDB-lite"/>
    </source>
</evidence>
<keyword evidence="2" id="KW-1133">Transmembrane helix</keyword>